<dbReference type="AlphaFoldDB" id="A0A2D1U5J4"/>
<dbReference type="PANTHER" id="PTHR16504:SF4">
    <property type="entry name" value="5'(3')-DEOXYRIBONUCLEOTIDASE"/>
    <property type="match status" value="1"/>
</dbReference>
<evidence type="ECO:0000256" key="1">
    <source>
        <dbReference type="ARBA" id="ARBA00009589"/>
    </source>
</evidence>
<dbReference type="OrthoDB" id="278110at2"/>
<dbReference type="PANTHER" id="PTHR16504">
    <property type="entry name" value="5'(3')-DEOXYRIBONUCLEOTIDASE"/>
    <property type="match status" value="1"/>
</dbReference>
<organism evidence="3 4">
    <name type="scientific">Pedobacter ginsengisoli</name>
    <dbReference type="NCBI Taxonomy" id="363852"/>
    <lineage>
        <taxon>Bacteria</taxon>
        <taxon>Pseudomonadati</taxon>
        <taxon>Bacteroidota</taxon>
        <taxon>Sphingobacteriia</taxon>
        <taxon>Sphingobacteriales</taxon>
        <taxon>Sphingobacteriaceae</taxon>
        <taxon>Pedobacter</taxon>
    </lineage>
</organism>
<dbReference type="SFLD" id="SFLDG01146">
    <property type="entry name" value="C1.2.2"/>
    <property type="match status" value="1"/>
</dbReference>
<evidence type="ECO:0000313" key="4">
    <source>
        <dbReference type="Proteomes" id="UP000223749"/>
    </source>
</evidence>
<dbReference type="KEGG" id="pgs:CPT03_10525"/>
<dbReference type="Gene3D" id="3.40.50.1000">
    <property type="entry name" value="HAD superfamily/HAD-like"/>
    <property type="match status" value="1"/>
</dbReference>
<dbReference type="InterPro" id="IPR023214">
    <property type="entry name" value="HAD_sf"/>
</dbReference>
<proteinExistence type="inferred from homology"/>
<gene>
    <name evidence="3" type="ORF">CPT03_10525</name>
</gene>
<dbReference type="Proteomes" id="UP000223749">
    <property type="component" value="Chromosome"/>
</dbReference>
<dbReference type="InterPro" id="IPR010708">
    <property type="entry name" value="5'(3')-deoxyribonucleotidase"/>
</dbReference>
<dbReference type="EMBL" id="CP024091">
    <property type="protein sequence ID" value="ATP56881.1"/>
    <property type="molecule type" value="Genomic_DNA"/>
</dbReference>
<sequence length="179" mass="20942">MKKTIAIDMDGVLADIETHFINWYERDYGVKVNREDMLGVLESEGFPDKTAVKRFVYTPGFFRTIPVMPGAIEAVKELMENYEVYIVSAAMEFPQCLSEKQEWLQEYFPSISWKNIVFCGDKSIINTDYMIDDHCKNLDFFKGKPIMFTAAHNVYKTHHQRVDNWNDVMDLFRKEEVAA</sequence>
<protein>
    <submittedName>
        <fullName evidence="3">5'(3')-deoxyribonucleotidase</fullName>
    </submittedName>
</protein>
<comment type="similarity">
    <text evidence="1">Belongs to the 5'(3')-deoxyribonucleotidase family.</text>
</comment>
<name>A0A2D1U5J4_9SPHI</name>
<feature type="active site" description="Proton donor" evidence="2">
    <location>
        <position position="10"/>
    </location>
</feature>
<feature type="active site" description="Nucleophile" evidence="2">
    <location>
        <position position="8"/>
    </location>
</feature>
<dbReference type="GO" id="GO:0009223">
    <property type="term" value="P:pyrimidine deoxyribonucleotide catabolic process"/>
    <property type="evidence" value="ECO:0007669"/>
    <property type="project" value="TreeGrafter"/>
</dbReference>
<evidence type="ECO:0000313" key="3">
    <source>
        <dbReference type="EMBL" id="ATP56881.1"/>
    </source>
</evidence>
<accession>A0A2D1U5J4</accession>
<dbReference type="InterPro" id="IPR036412">
    <property type="entry name" value="HAD-like_sf"/>
</dbReference>
<keyword evidence="4" id="KW-1185">Reference proteome</keyword>
<dbReference type="SFLD" id="SFLDS00003">
    <property type="entry name" value="Haloacid_Dehalogenase"/>
    <property type="match status" value="1"/>
</dbReference>
<dbReference type="Gene3D" id="1.10.40.40">
    <property type="entry name" value="Deoxyribonucleotidase, domain 2"/>
    <property type="match status" value="1"/>
</dbReference>
<dbReference type="Pfam" id="PF06941">
    <property type="entry name" value="NT5C"/>
    <property type="match status" value="1"/>
</dbReference>
<evidence type="ECO:0000256" key="2">
    <source>
        <dbReference type="PIRSR" id="PIRSR610708-1"/>
    </source>
</evidence>
<dbReference type="GO" id="GO:0008253">
    <property type="term" value="F:5'-nucleotidase activity"/>
    <property type="evidence" value="ECO:0007669"/>
    <property type="project" value="InterPro"/>
</dbReference>
<reference evidence="3 4" key="1">
    <citation type="submission" date="2017-10" db="EMBL/GenBank/DDBJ databases">
        <title>Whole genome of Pedobacter ginsengisoli T01R-27 isolated from tomato rhizosphere.</title>
        <authorList>
            <person name="Weon H.-Y."/>
            <person name="Lee S.A."/>
            <person name="Sang M.K."/>
            <person name="Song J."/>
        </authorList>
    </citation>
    <scope>NUCLEOTIDE SEQUENCE [LARGE SCALE GENOMIC DNA]</scope>
    <source>
        <strain evidence="3 4">T01R-27</strain>
    </source>
</reference>
<dbReference type="SFLD" id="SFLDG01126">
    <property type="entry name" value="C1.2:_Nucleotidase_Like"/>
    <property type="match status" value="1"/>
</dbReference>
<dbReference type="SUPFAM" id="SSF56784">
    <property type="entry name" value="HAD-like"/>
    <property type="match status" value="1"/>
</dbReference>
<dbReference type="RefSeq" id="WP_099438815.1">
    <property type="nucleotide sequence ID" value="NZ_CP024091.1"/>
</dbReference>